<gene>
    <name evidence="1" type="ORF">C1S70_07175</name>
</gene>
<reference evidence="1 2" key="1">
    <citation type="submission" date="2018-01" db="EMBL/GenBank/DDBJ databases">
        <title>Whole genome sequence of Azospirillum brasilense REC3 isolated from strawberry roots.</title>
        <authorList>
            <person name="Fontana C.A."/>
            <person name="Salazar S.M."/>
            <person name="Bassi D."/>
            <person name="Puglisi E."/>
            <person name="Lovaisa N.C."/>
            <person name="Toffoli L.M."/>
            <person name="Pedraza R."/>
            <person name="Cocconcelli P.S."/>
        </authorList>
    </citation>
    <scope>NUCLEOTIDE SEQUENCE [LARGE SCALE GENOMIC DNA]</scope>
    <source>
        <strain evidence="1 2">REC3</strain>
        <plasmid evidence="1">p3unnamed</plasmid>
    </source>
</reference>
<proteinExistence type="predicted"/>
<organism evidence="1 2">
    <name type="scientific">Azospirillum argentinense</name>
    <dbReference type="NCBI Taxonomy" id="2970906"/>
    <lineage>
        <taxon>Bacteria</taxon>
        <taxon>Pseudomonadati</taxon>
        <taxon>Pseudomonadota</taxon>
        <taxon>Alphaproteobacteria</taxon>
        <taxon>Rhodospirillales</taxon>
        <taxon>Azospirillaceae</taxon>
        <taxon>Azospirillum</taxon>
    </lineage>
</organism>
<dbReference type="AlphaFoldDB" id="A0A2K1G4M6"/>
<comment type="caution">
    <text evidence="1">The sequence shown here is derived from an EMBL/GenBank/DDBJ whole genome shotgun (WGS) entry which is preliminary data.</text>
</comment>
<sequence length="63" mass="7508">MYSALSFSYHPSSIIGWLPAQTFLSPNCHIGVKRKRCYRRCRVTTAFAHAFRWNSHRFSFRVR</sequence>
<accession>A0A2K1G4M6</accession>
<keyword evidence="1" id="KW-0614">Plasmid</keyword>
<dbReference type="EMBL" id="POWG01000005">
    <property type="protein sequence ID" value="PNQ99728.1"/>
    <property type="molecule type" value="Genomic_DNA"/>
</dbReference>
<evidence type="ECO:0000313" key="2">
    <source>
        <dbReference type="Proteomes" id="UP000236268"/>
    </source>
</evidence>
<evidence type="ECO:0000313" key="1">
    <source>
        <dbReference type="EMBL" id="PNQ99728.1"/>
    </source>
</evidence>
<protein>
    <submittedName>
        <fullName evidence="1">Uncharacterized protein</fullName>
    </submittedName>
</protein>
<dbReference type="Proteomes" id="UP000236268">
    <property type="component" value="Unassembled WGS sequence"/>
</dbReference>
<name>A0A2K1G4M6_9PROT</name>
<geneLocation type="plasmid" evidence="1">
    <name>p3unnamed</name>
</geneLocation>